<dbReference type="AlphaFoldDB" id="A0A832FR17"/>
<evidence type="ECO:0000256" key="1">
    <source>
        <dbReference type="SAM" id="MobiDB-lite"/>
    </source>
</evidence>
<feature type="region of interest" description="Disordered" evidence="1">
    <location>
        <begin position="1"/>
        <end position="22"/>
    </location>
</feature>
<dbReference type="EMBL" id="DTCK01000045">
    <property type="protein sequence ID" value="HGQ36763.1"/>
    <property type="molecule type" value="Genomic_DNA"/>
</dbReference>
<evidence type="ECO:0000313" key="2">
    <source>
        <dbReference type="EMBL" id="HGQ36763.1"/>
    </source>
</evidence>
<feature type="compositionally biased region" description="Polar residues" evidence="1">
    <location>
        <begin position="1"/>
        <end position="14"/>
    </location>
</feature>
<comment type="caution">
    <text evidence="2">The sequence shown here is derived from an EMBL/GenBank/DDBJ whole genome shotgun (WGS) entry which is preliminary data.</text>
</comment>
<name>A0A832FR17_9CREN</name>
<reference evidence="2" key="1">
    <citation type="journal article" date="2020" name="mSystems">
        <title>Genome- and Community-Level Interaction Insights into Carbon Utilization and Element Cycling Functions of Hydrothermarchaeota in Hydrothermal Sediment.</title>
        <authorList>
            <person name="Zhou Z."/>
            <person name="Liu Y."/>
            <person name="Xu W."/>
            <person name="Pan J."/>
            <person name="Luo Z.H."/>
            <person name="Li M."/>
        </authorList>
    </citation>
    <scope>NUCLEOTIDE SEQUENCE</scope>
    <source>
        <strain evidence="2">SpSt-667</strain>
    </source>
</reference>
<organism evidence="2">
    <name type="scientific">Ignisphaera aggregans</name>
    <dbReference type="NCBI Taxonomy" id="334771"/>
    <lineage>
        <taxon>Archaea</taxon>
        <taxon>Thermoproteota</taxon>
        <taxon>Thermoprotei</taxon>
        <taxon>Desulfurococcales</taxon>
        <taxon>Desulfurococcaceae</taxon>
        <taxon>Ignisphaera</taxon>
    </lineage>
</organism>
<accession>A0A832FR17</accession>
<proteinExistence type="predicted"/>
<protein>
    <submittedName>
        <fullName evidence="2">Uncharacterized protein</fullName>
    </submittedName>
</protein>
<gene>
    <name evidence="2" type="ORF">ENU41_08855</name>
</gene>
<sequence>MKNTSNVTLSSRGLTKNEGKSTKTLNLGSGITVIVNDVRRAGEDLFDEIAAAIVAIKMYLSSKKKSRRNVKNEYRNITNGRKDGKVSLWFKSWLGEAMKEFECNPYRHDYFKNKLLSWP</sequence>